<comment type="caution">
    <text evidence="2">The sequence shown here is derived from an EMBL/GenBank/DDBJ whole genome shotgun (WGS) entry which is preliminary data.</text>
</comment>
<sequence>MALTGRLRLLACAAALALAPAGASPTAAQDQDLTVLPPVPDDFAPSKTAWGDPDFRGTWPISHLNGLPLQRTPEQGNRVFLTDEEFAQRDERIEGLANRYDNEDAGDKIGQGHWVEMGETSRRTSLLVQPANGRLPEMTAEGKRLSALMRSSWRAGQEFDWATDFDSWDRCITRGLPASMLPMQYNNGIRLFQAPGLVAIQLEMIHEVRIVPVDGTAHDVPAIGNWMGRSRGHWEDENTLVIETTDFRPGPSATNIVTTGSPPENDTPISTEAKLVERLTMTGPDTIVYEMTWSDPVIFTADWGARLDWQRQDDYELFEYACHEGNVQLRNYVTASRAERAKAAAAEK</sequence>
<feature type="chain" id="PRO_5026357876" evidence="1">
    <location>
        <begin position="24"/>
        <end position="348"/>
    </location>
</feature>
<name>A0A6I4UWX1_9SPHN</name>
<gene>
    <name evidence="2" type="ORF">GRI75_07490</name>
</gene>
<evidence type="ECO:0000313" key="3">
    <source>
        <dbReference type="Proteomes" id="UP000469159"/>
    </source>
</evidence>
<reference evidence="2 3" key="1">
    <citation type="submission" date="2019-12" db="EMBL/GenBank/DDBJ databases">
        <title>Genomic-based taxomic classification of the family Erythrobacteraceae.</title>
        <authorList>
            <person name="Xu L."/>
        </authorList>
    </citation>
    <scope>NUCLEOTIDE SEQUENCE [LARGE SCALE GENOMIC DNA]</scope>
    <source>
        <strain evidence="2 3">MCCC 1K02066</strain>
    </source>
</reference>
<evidence type="ECO:0000256" key="1">
    <source>
        <dbReference type="SAM" id="SignalP"/>
    </source>
</evidence>
<protein>
    <submittedName>
        <fullName evidence="2">Uncharacterized protein</fullName>
    </submittedName>
</protein>
<keyword evidence="3" id="KW-1185">Reference proteome</keyword>
<dbReference type="RefSeq" id="WP_160746328.1">
    <property type="nucleotide sequence ID" value="NZ_WTYK01000003.1"/>
</dbReference>
<keyword evidence="1" id="KW-0732">Signal</keyword>
<dbReference type="EMBL" id="WTYK01000003">
    <property type="protein sequence ID" value="MXP41485.1"/>
    <property type="molecule type" value="Genomic_DNA"/>
</dbReference>
<organism evidence="2 3">
    <name type="scientific">Croceibacterium soli</name>
    <dbReference type="NCBI Taxonomy" id="1739690"/>
    <lineage>
        <taxon>Bacteria</taxon>
        <taxon>Pseudomonadati</taxon>
        <taxon>Pseudomonadota</taxon>
        <taxon>Alphaproteobacteria</taxon>
        <taxon>Sphingomonadales</taxon>
        <taxon>Erythrobacteraceae</taxon>
        <taxon>Croceibacterium</taxon>
    </lineage>
</organism>
<dbReference type="OrthoDB" id="7054794at2"/>
<accession>A0A6I4UWX1</accession>
<dbReference type="Proteomes" id="UP000469159">
    <property type="component" value="Unassembled WGS sequence"/>
</dbReference>
<dbReference type="AlphaFoldDB" id="A0A6I4UWX1"/>
<feature type="signal peptide" evidence="1">
    <location>
        <begin position="1"/>
        <end position="23"/>
    </location>
</feature>
<proteinExistence type="predicted"/>
<evidence type="ECO:0000313" key="2">
    <source>
        <dbReference type="EMBL" id="MXP41485.1"/>
    </source>
</evidence>